<gene>
    <name evidence="3" type="ORF">ACFO5Q_18295</name>
</gene>
<name>A0ABV8UF51_9PROT</name>
<evidence type="ECO:0000313" key="4">
    <source>
        <dbReference type="Proteomes" id="UP001595776"/>
    </source>
</evidence>
<dbReference type="PANTHER" id="PTHR32060">
    <property type="entry name" value="TAIL-SPECIFIC PROTEASE"/>
    <property type="match status" value="1"/>
</dbReference>
<dbReference type="InterPro" id="IPR005151">
    <property type="entry name" value="Tail-specific_protease"/>
</dbReference>
<feature type="domain" description="Tail specific protease" evidence="2">
    <location>
        <begin position="285"/>
        <end position="472"/>
    </location>
</feature>
<dbReference type="Gene3D" id="2.30.42.10">
    <property type="match status" value="1"/>
</dbReference>
<accession>A0ABV8UF51</accession>
<sequence length="497" mass="55525">MNTKKLPIARRLIARGLAVLLVLWTAPWAQAEPKENNPTIPVEVIRSDFEALYAGLKRAHVDLYAHRTKAAYDARYQEMLTSFNRPLSLFEVRVAFQKFVAYGNVAHARIEFPEDVYRDFRDKGGRSFPIYPRIAGDHVYVGENYSGNADIRSGDEILALNGEPIANWLARTAAHISADTDYIAHSILEFALPQYLWLELGERPYFDLTLKAQDGNILDVQVKATTRQEQTLAADNQPARFALNGAERTAKMLTAQTAYLRPGPFYNFENPAAVWDNSAFLTFTDDAFETFIKEGARQLIIDLRENPGGDNSFSDPILAWFADRPFRFCSAFLVRSSDEAAASNQARLDANPAAKEGISGRYARMYAETPRGELFDFDIDYAEPRKGERFEGQVYILVNRHSFSNAVTMAAMAQDYGFATIVGEKTSDMATTYGAMESFTLPATGISVGFPKAHIIRPSGTRESDGVTPDWEIPSPIAPTKEDVVLQQLLERLEAKG</sequence>
<keyword evidence="4" id="KW-1185">Reference proteome</keyword>
<dbReference type="RefSeq" id="WP_197420949.1">
    <property type="nucleotide sequence ID" value="NZ_JBHSCR010000036.1"/>
</dbReference>
<proteinExistence type="predicted"/>
<dbReference type="SUPFAM" id="SSF52096">
    <property type="entry name" value="ClpP/crotonase"/>
    <property type="match status" value="1"/>
</dbReference>
<dbReference type="InterPro" id="IPR036034">
    <property type="entry name" value="PDZ_sf"/>
</dbReference>
<organism evidence="3 4">
    <name type="scientific">Kordiimonas lipolytica</name>
    <dbReference type="NCBI Taxonomy" id="1662421"/>
    <lineage>
        <taxon>Bacteria</taxon>
        <taxon>Pseudomonadati</taxon>
        <taxon>Pseudomonadota</taxon>
        <taxon>Alphaproteobacteria</taxon>
        <taxon>Kordiimonadales</taxon>
        <taxon>Kordiimonadaceae</taxon>
        <taxon>Kordiimonas</taxon>
    </lineage>
</organism>
<dbReference type="Gene3D" id="3.90.226.10">
    <property type="entry name" value="2-enoyl-CoA Hydratase, Chain A, domain 1"/>
    <property type="match status" value="1"/>
</dbReference>
<keyword evidence="1" id="KW-0732">Signal</keyword>
<dbReference type="InterPro" id="IPR029045">
    <property type="entry name" value="ClpP/crotonase-like_dom_sf"/>
</dbReference>
<dbReference type="Pfam" id="PF03572">
    <property type="entry name" value="Peptidase_S41"/>
    <property type="match status" value="1"/>
</dbReference>
<reference evidence="4" key="1">
    <citation type="journal article" date="2019" name="Int. J. Syst. Evol. Microbiol.">
        <title>The Global Catalogue of Microorganisms (GCM) 10K type strain sequencing project: providing services to taxonomists for standard genome sequencing and annotation.</title>
        <authorList>
            <consortium name="The Broad Institute Genomics Platform"/>
            <consortium name="The Broad Institute Genome Sequencing Center for Infectious Disease"/>
            <person name="Wu L."/>
            <person name="Ma J."/>
        </authorList>
    </citation>
    <scope>NUCLEOTIDE SEQUENCE [LARGE SCALE GENOMIC DNA]</scope>
    <source>
        <strain evidence="4">CGMCC 1.15304</strain>
    </source>
</reference>
<comment type="caution">
    <text evidence="3">The sequence shown here is derived from an EMBL/GenBank/DDBJ whole genome shotgun (WGS) entry which is preliminary data.</text>
</comment>
<evidence type="ECO:0000313" key="3">
    <source>
        <dbReference type="EMBL" id="MFC4349805.1"/>
    </source>
</evidence>
<feature type="chain" id="PRO_5046713265" evidence="1">
    <location>
        <begin position="32"/>
        <end position="497"/>
    </location>
</feature>
<feature type="signal peptide" evidence="1">
    <location>
        <begin position="1"/>
        <end position="31"/>
    </location>
</feature>
<dbReference type="PANTHER" id="PTHR32060:SF22">
    <property type="entry name" value="CARBOXYL-TERMINAL-PROCESSING PEPTIDASE 3, CHLOROPLASTIC"/>
    <property type="match status" value="1"/>
</dbReference>
<dbReference type="Proteomes" id="UP001595776">
    <property type="component" value="Unassembled WGS sequence"/>
</dbReference>
<protein>
    <submittedName>
        <fullName evidence="3">S41 family peptidase</fullName>
    </submittedName>
</protein>
<evidence type="ECO:0000259" key="2">
    <source>
        <dbReference type="Pfam" id="PF03572"/>
    </source>
</evidence>
<dbReference type="EMBL" id="JBHSCR010000036">
    <property type="protein sequence ID" value="MFC4349805.1"/>
    <property type="molecule type" value="Genomic_DNA"/>
</dbReference>
<evidence type="ECO:0000256" key="1">
    <source>
        <dbReference type="SAM" id="SignalP"/>
    </source>
</evidence>